<dbReference type="CDD" id="cd00496">
    <property type="entry name" value="PheRS_alpha_core"/>
    <property type="match status" value="1"/>
</dbReference>
<dbReference type="STRING" id="69332.A0A388JTW7"/>
<evidence type="ECO:0000256" key="14">
    <source>
        <dbReference type="SAM" id="MobiDB-lite"/>
    </source>
</evidence>
<name>A0A388JTW7_CHABU</name>
<evidence type="ECO:0000256" key="11">
    <source>
        <dbReference type="ARBA" id="ARBA00031194"/>
    </source>
</evidence>
<dbReference type="GO" id="GO:0005524">
    <property type="term" value="F:ATP binding"/>
    <property type="evidence" value="ECO:0007669"/>
    <property type="project" value="UniProtKB-KW"/>
</dbReference>
<dbReference type="EC" id="6.1.1.20" evidence="3"/>
<comment type="catalytic activity">
    <reaction evidence="12">
        <text>tRNA(Phe) + L-phenylalanine + ATP = L-phenylalanyl-tRNA(Phe) + AMP + diphosphate + H(+)</text>
        <dbReference type="Rhea" id="RHEA:19413"/>
        <dbReference type="Rhea" id="RHEA-COMP:9668"/>
        <dbReference type="Rhea" id="RHEA-COMP:9699"/>
        <dbReference type="ChEBI" id="CHEBI:15378"/>
        <dbReference type="ChEBI" id="CHEBI:30616"/>
        <dbReference type="ChEBI" id="CHEBI:33019"/>
        <dbReference type="ChEBI" id="CHEBI:58095"/>
        <dbReference type="ChEBI" id="CHEBI:78442"/>
        <dbReference type="ChEBI" id="CHEBI:78531"/>
        <dbReference type="ChEBI" id="CHEBI:456215"/>
        <dbReference type="EC" id="6.1.1.20"/>
    </reaction>
</comment>
<evidence type="ECO:0000256" key="3">
    <source>
        <dbReference type="ARBA" id="ARBA00012814"/>
    </source>
</evidence>
<feature type="domain" description="Aminoacyl-transfer RNA synthetases class-II family profile" evidence="15">
    <location>
        <begin position="314"/>
        <end position="540"/>
    </location>
</feature>
<dbReference type="Gene3D" id="3.30.70.380">
    <property type="entry name" value="Ferrodoxin-fold anticodon-binding domain"/>
    <property type="match status" value="1"/>
</dbReference>
<dbReference type="GO" id="GO:0006432">
    <property type="term" value="P:phenylalanyl-tRNA aminoacylation"/>
    <property type="evidence" value="ECO:0007669"/>
    <property type="project" value="TreeGrafter"/>
</dbReference>
<dbReference type="FunFam" id="3.30.70.380:FF:000003">
    <property type="entry name" value="Phenylalanine--tRNA ligase chloroplastic/mitochondrial"/>
    <property type="match status" value="1"/>
</dbReference>
<dbReference type="InterPro" id="IPR036690">
    <property type="entry name" value="Fdx_antiC-bd_sf"/>
</dbReference>
<dbReference type="InterPro" id="IPR005121">
    <property type="entry name" value="Fdx_antiC-bd"/>
</dbReference>
<dbReference type="PROSITE" id="PS51447">
    <property type="entry name" value="FDX_ACB"/>
    <property type="match status" value="1"/>
</dbReference>
<gene>
    <name evidence="17" type="ORF">CBR_g19753</name>
</gene>
<evidence type="ECO:0000256" key="1">
    <source>
        <dbReference type="ARBA" id="ARBA00004305"/>
    </source>
</evidence>
<protein>
    <recommendedName>
        <fullName evidence="3">phenylalanine--tRNA ligase</fullName>
        <ecNumber evidence="3">6.1.1.20</ecNumber>
    </recommendedName>
    <alternativeName>
        <fullName evidence="11">Phenylalanyl-tRNA synthetase</fullName>
    </alternativeName>
</protein>
<evidence type="ECO:0000313" key="18">
    <source>
        <dbReference type="Proteomes" id="UP000265515"/>
    </source>
</evidence>
<dbReference type="FunFam" id="3.30.930.10:FF:000083">
    <property type="entry name" value="Phenylalanine--tRNA ligase"/>
    <property type="match status" value="1"/>
</dbReference>
<evidence type="ECO:0000256" key="4">
    <source>
        <dbReference type="ARBA" id="ARBA00022598"/>
    </source>
</evidence>
<keyword evidence="10" id="KW-0030">Aminoacyl-tRNA synthetase</keyword>
<evidence type="ECO:0000256" key="5">
    <source>
        <dbReference type="ARBA" id="ARBA00022741"/>
    </source>
</evidence>
<evidence type="ECO:0000256" key="13">
    <source>
        <dbReference type="ARBA" id="ARBA00057761"/>
    </source>
</evidence>
<dbReference type="SUPFAM" id="SSF54991">
    <property type="entry name" value="Anticodon-binding domain of PheRS"/>
    <property type="match status" value="1"/>
</dbReference>
<comment type="similarity">
    <text evidence="2">Belongs to the class-II aminoacyl-tRNA synthetase family.</text>
</comment>
<dbReference type="InterPro" id="IPR006195">
    <property type="entry name" value="aa-tRNA-synth_II"/>
</dbReference>
<dbReference type="PANTHER" id="PTHR11538">
    <property type="entry name" value="PHENYLALANYL-TRNA SYNTHETASE"/>
    <property type="match status" value="1"/>
</dbReference>
<evidence type="ECO:0000313" key="17">
    <source>
        <dbReference type="EMBL" id="GBG61220.1"/>
    </source>
</evidence>
<keyword evidence="7" id="KW-0648">Protein biosynthesis</keyword>
<keyword evidence="5" id="KW-0547">Nucleotide-binding</keyword>
<dbReference type="EMBL" id="BFEA01000018">
    <property type="protein sequence ID" value="GBG61220.1"/>
    <property type="molecule type" value="Genomic_DNA"/>
</dbReference>
<evidence type="ECO:0000256" key="7">
    <source>
        <dbReference type="ARBA" id="ARBA00022917"/>
    </source>
</evidence>
<evidence type="ECO:0000256" key="8">
    <source>
        <dbReference type="ARBA" id="ARBA00022946"/>
    </source>
</evidence>
<comment type="caution">
    <text evidence="17">The sequence shown here is derived from an EMBL/GenBank/DDBJ whole genome shotgun (WGS) entry which is preliminary data.</text>
</comment>
<evidence type="ECO:0000256" key="12">
    <source>
        <dbReference type="ARBA" id="ARBA00049255"/>
    </source>
</evidence>
<dbReference type="InterPro" id="IPR002319">
    <property type="entry name" value="Phenylalanyl-tRNA_Synthase"/>
</dbReference>
<keyword evidence="9" id="KW-0496">Mitochondrion</keyword>
<sequence>MLREARQVWMMTIGASKSQGAGIELFPRSVSALRAASAIHGGRWVGIGAVAPCDSAQPRHPAGCPQDVDRAAALTATCAAHAGASSECGCLRSSHMAVAHPSLGSTRLAALLQLPSSRAPRLDEPVLSTSARFPSPSSSSSSSFFSSSYSSLSSSLSSSLTSSPSSERPLCRTLTNGAASSSLMAAAAHMTLPSSANGTSHRPPTPVCAAPSTALQPAAPSATCRRRRRSCGSPRTGWRHVTREIGLNVFADAVSGSRGKVSTAATAKSEGQGSTLTREELVREGDPTNNVSDAIFTRLGMQLHNRPNHPLSILKNVIYSYFDERCPKMFNKFDNLSPIVSTKMNFDEVLVPADHVSRSYNDTYYIDQETVLRCHTSAHQAEMLRGGNTHFLVTGDVYRRDSIDATHYPVFHQMEGVRLFTRADWEAAGMDGIAMAEKDLKETLEGLAQRLFGSVEMRWVDTYFPFTDPSFELEIFFQGEWLEVLGCGVMEQQILVNCGRPDDKAWAFGLGLERLAMVLFDIPDIRLFWTDDERFTGQYPPCFKDISFWISDSFTENNLCEVVRAAAGDLAEEVKLIDEFTNKQGMTSHCYRIAYRSMDRSLTDEEINRIQEAVRKDVEGKLKVTLR</sequence>
<dbReference type="Gene3D" id="3.30.930.10">
    <property type="entry name" value="Bira Bifunctional Protein, Domain 2"/>
    <property type="match status" value="2"/>
</dbReference>
<dbReference type="AlphaFoldDB" id="A0A388JTW7"/>
<evidence type="ECO:0000259" key="15">
    <source>
        <dbReference type="PROSITE" id="PS50862"/>
    </source>
</evidence>
<feature type="domain" description="FDX-ACB" evidence="16">
    <location>
        <begin position="537"/>
        <end position="627"/>
    </location>
</feature>
<dbReference type="SUPFAM" id="SSF55681">
    <property type="entry name" value="Class II aaRS and biotin synthetases"/>
    <property type="match status" value="1"/>
</dbReference>
<dbReference type="SMART" id="SM00896">
    <property type="entry name" value="FDX-ACB"/>
    <property type="match status" value="1"/>
</dbReference>
<comment type="subcellular location">
    <subcellularLocation>
        <location evidence="1">Mitochondrion matrix</location>
    </subcellularLocation>
</comment>
<evidence type="ECO:0000256" key="2">
    <source>
        <dbReference type="ARBA" id="ARBA00008226"/>
    </source>
</evidence>
<feature type="region of interest" description="Disordered" evidence="14">
    <location>
        <begin position="121"/>
        <end position="142"/>
    </location>
</feature>
<reference evidence="17 18" key="1">
    <citation type="journal article" date="2018" name="Cell">
        <title>The Chara Genome: Secondary Complexity and Implications for Plant Terrestrialization.</title>
        <authorList>
            <person name="Nishiyama T."/>
            <person name="Sakayama H."/>
            <person name="Vries J.D."/>
            <person name="Buschmann H."/>
            <person name="Saint-Marcoux D."/>
            <person name="Ullrich K.K."/>
            <person name="Haas F.B."/>
            <person name="Vanderstraeten L."/>
            <person name="Becker D."/>
            <person name="Lang D."/>
            <person name="Vosolsobe S."/>
            <person name="Rombauts S."/>
            <person name="Wilhelmsson P.K.I."/>
            <person name="Janitza P."/>
            <person name="Kern R."/>
            <person name="Heyl A."/>
            <person name="Rumpler F."/>
            <person name="Villalobos L.I.A.C."/>
            <person name="Clay J.M."/>
            <person name="Skokan R."/>
            <person name="Toyoda A."/>
            <person name="Suzuki Y."/>
            <person name="Kagoshima H."/>
            <person name="Schijlen E."/>
            <person name="Tajeshwar N."/>
            <person name="Catarino B."/>
            <person name="Hetherington A.J."/>
            <person name="Saltykova A."/>
            <person name="Bonnot C."/>
            <person name="Breuninger H."/>
            <person name="Symeonidi A."/>
            <person name="Radhakrishnan G.V."/>
            <person name="Van Nieuwerburgh F."/>
            <person name="Deforce D."/>
            <person name="Chang C."/>
            <person name="Karol K.G."/>
            <person name="Hedrich R."/>
            <person name="Ulvskov P."/>
            <person name="Glockner G."/>
            <person name="Delwiche C.F."/>
            <person name="Petrasek J."/>
            <person name="Van de Peer Y."/>
            <person name="Friml J."/>
            <person name="Beilby M."/>
            <person name="Dolan L."/>
            <person name="Kohara Y."/>
            <person name="Sugano S."/>
            <person name="Fujiyama A."/>
            <person name="Delaux P.-M."/>
            <person name="Quint M."/>
            <person name="TheiBen G."/>
            <person name="Hagemann M."/>
            <person name="Harholt J."/>
            <person name="Dunand C."/>
            <person name="Zachgo S."/>
            <person name="Langdale J."/>
            <person name="Maumus F."/>
            <person name="Straeten D.V.D."/>
            <person name="Gould S.B."/>
            <person name="Rensing S.A."/>
        </authorList>
    </citation>
    <scope>NUCLEOTIDE SEQUENCE [LARGE SCALE GENOMIC DNA]</scope>
    <source>
        <strain evidence="17 18">S276</strain>
    </source>
</reference>
<keyword evidence="8" id="KW-0809">Transit peptide</keyword>
<keyword evidence="4" id="KW-0436">Ligase</keyword>
<dbReference type="PANTHER" id="PTHR11538:SF41">
    <property type="entry name" value="PHENYLALANINE--TRNA LIGASE, MITOCHONDRIAL"/>
    <property type="match status" value="1"/>
</dbReference>
<dbReference type="InterPro" id="IPR045864">
    <property type="entry name" value="aa-tRNA-synth_II/BPL/LPL"/>
</dbReference>
<dbReference type="OrthoDB" id="4457at2759"/>
<dbReference type="Pfam" id="PF01409">
    <property type="entry name" value="tRNA-synt_2d"/>
    <property type="match status" value="1"/>
</dbReference>
<dbReference type="GO" id="GO:0005759">
    <property type="term" value="C:mitochondrial matrix"/>
    <property type="evidence" value="ECO:0007669"/>
    <property type="project" value="UniProtKB-SubCell"/>
</dbReference>
<keyword evidence="18" id="KW-1185">Reference proteome</keyword>
<dbReference type="GO" id="GO:0004826">
    <property type="term" value="F:phenylalanine-tRNA ligase activity"/>
    <property type="evidence" value="ECO:0007669"/>
    <property type="project" value="UniProtKB-EC"/>
</dbReference>
<dbReference type="Proteomes" id="UP000265515">
    <property type="component" value="Unassembled WGS sequence"/>
</dbReference>
<evidence type="ECO:0000256" key="9">
    <source>
        <dbReference type="ARBA" id="ARBA00023128"/>
    </source>
</evidence>
<dbReference type="PROSITE" id="PS50862">
    <property type="entry name" value="AA_TRNA_LIGASE_II"/>
    <property type="match status" value="1"/>
</dbReference>
<accession>A0A388JTW7</accession>
<evidence type="ECO:0000256" key="10">
    <source>
        <dbReference type="ARBA" id="ARBA00023146"/>
    </source>
</evidence>
<evidence type="ECO:0000256" key="6">
    <source>
        <dbReference type="ARBA" id="ARBA00022840"/>
    </source>
</evidence>
<keyword evidence="6" id="KW-0067">ATP-binding</keyword>
<organism evidence="17 18">
    <name type="scientific">Chara braunii</name>
    <name type="common">Braun's stonewort</name>
    <dbReference type="NCBI Taxonomy" id="69332"/>
    <lineage>
        <taxon>Eukaryota</taxon>
        <taxon>Viridiplantae</taxon>
        <taxon>Streptophyta</taxon>
        <taxon>Charophyceae</taxon>
        <taxon>Charales</taxon>
        <taxon>Characeae</taxon>
        <taxon>Chara</taxon>
    </lineage>
</organism>
<evidence type="ECO:0000259" key="16">
    <source>
        <dbReference type="PROSITE" id="PS51447"/>
    </source>
</evidence>
<feature type="compositionally biased region" description="Low complexity" evidence="14">
    <location>
        <begin position="133"/>
        <end position="142"/>
    </location>
</feature>
<dbReference type="GO" id="GO:0000049">
    <property type="term" value="F:tRNA binding"/>
    <property type="evidence" value="ECO:0007669"/>
    <property type="project" value="InterPro"/>
</dbReference>
<dbReference type="Gramene" id="GBG61220">
    <property type="protein sequence ID" value="GBG61220"/>
    <property type="gene ID" value="CBR_g19753"/>
</dbReference>
<comment type="function">
    <text evidence="13">Is responsible for the charging of tRNA(Phe) with phenylalanine in mitochondrial translation.</text>
</comment>
<proteinExistence type="inferred from homology"/>